<keyword evidence="1" id="KW-1133">Transmembrane helix</keyword>
<proteinExistence type="predicted"/>
<keyword evidence="3" id="KW-1185">Reference proteome</keyword>
<protein>
    <recommendedName>
        <fullName evidence="4">Signal transduction histidine kinase subgroup 3 dimerisation and phosphoacceptor domain-containing protein</fullName>
    </recommendedName>
</protein>
<gene>
    <name evidence="2" type="ORF">EFL26_23440</name>
</gene>
<accession>A0A3N0GG01</accession>
<keyword evidence="1" id="KW-0812">Transmembrane</keyword>
<feature type="transmembrane region" description="Helical" evidence="1">
    <location>
        <begin position="71"/>
        <end position="89"/>
    </location>
</feature>
<organism evidence="2 3">
    <name type="scientific">Nocardioides pocheonensis</name>
    <dbReference type="NCBI Taxonomy" id="661485"/>
    <lineage>
        <taxon>Bacteria</taxon>
        <taxon>Bacillati</taxon>
        <taxon>Actinomycetota</taxon>
        <taxon>Actinomycetes</taxon>
        <taxon>Propionibacteriales</taxon>
        <taxon>Nocardioidaceae</taxon>
        <taxon>Nocardioides</taxon>
    </lineage>
</organism>
<feature type="transmembrane region" description="Helical" evidence="1">
    <location>
        <begin position="21"/>
        <end position="41"/>
    </location>
</feature>
<dbReference type="AlphaFoldDB" id="A0A3N0GG01"/>
<dbReference type="Proteomes" id="UP000279994">
    <property type="component" value="Unassembled WGS sequence"/>
</dbReference>
<dbReference type="OrthoDB" id="3784865at2"/>
<keyword evidence="1" id="KW-0472">Membrane</keyword>
<evidence type="ECO:0000313" key="2">
    <source>
        <dbReference type="EMBL" id="RNM11102.1"/>
    </source>
</evidence>
<evidence type="ECO:0008006" key="4">
    <source>
        <dbReference type="Google" id="ProtNLM"/>
    </source>
</evidence>
<dbReference type="RefSeq" id="WP_123225340.1">
    <property type="nucleotide sequence ID" value="NZ_RJSF01000049.1"/>
</dbReference>
<reference evidence="2 3" key="1">
    <citation type="submission" date="2018-11" db="EMBL/GenBank/DDBJ databases">
        <authorList>
            <person name="Li F."/>
        </authorList>
    </citation>
    <scope>NUCLEOTIDE SEQUENCE [LARGE SCALE GENOMIC DNA]</scope>
    <source>
        <strain evidence="2 3">Gsoil 818</strain>
    </source>
</reference>
<sequence length="203" mass="21320">MTVASRRLTTAARTHAAGHRLLTLAVAGVLFAGVLSLRLLAGDAADAYSMLYVFPVALVATTFGMRAGTAAGLLAVALIALWAAADQVSLPPVAWAARVLPILLLGLLVGEATDRLRRSEAERRRLEAAALLHREAIEINDSLVQGMAAAKWSLEAGSVDAGLRVLDDTIARGHELVSGLIRRADMGGRSEPLGERVDPTSRG</sequence>
<comment type="caution">
    <text evidence="2">The sequence shown here is derived from an EMBL/GenBank/DDBJ whole genome shotgun (WGS) entry which is preliminary data.</text>
</comment>
<evidence type="ECO:0000313" key="3">
    <source>
        <dbReference type="Proteomes" id="UP000279994"/>
    </source>
</evidence>
<dbReference type="EMBL" id="RJSF01000049">
    <property type="protein sequence ID" value="RNM11102.1"/>
    <property type="molecule type" value="Genomic_DNA"/>
</dbReference>
<name>A0A3N0GG01_9ACTN</name>
<evidence type="ECO:0000256" key="1">
    <source>
        <dbReference type="SAM" id="Phobius"/>
    </source>
</evidence>